<evidence type="ECO:0000256" key="1">
    <source>
        <dbReference type="SAM" id="MobiDB-lite"/>
    </source>
</evidence>
<keyword evidence="3" id="KW-1185">Reference proteome</keyword>
<dbReference type="Proteomes" id="UP000673552">
    <property type="component" value="Unassembled WGS sequence"/>
</dbReference>
<dbReference type="AlphaFoldDB" id="A0A836KTY5"/>
<dbReference type="OrthoDB" id="267452at2759"/>
<dbReference type="KEGG" id="lmat:92517640"/>
<reference evidence="3" key="2">
    <citation type="journal article" date="2021" name="Sci. Data">
        <title>Chromosome-scale genome sequencing, assembly and annotation of six genomes from subfamily Leishmaniinae.</title>
        <authorList>
            <person name="Almutairi H."/>
            <person name="Urbaniak M.D."/>
            <person name="Bates M.D."/>
            <person name="Jariyapan N."/>
            <person name="Kwakye-Nuako G."/>
            <person name="Thomaz Soccol V."/>
            <person name="Al-Salem W.S."/>
            <person name="Dillon R.J."/>
            <person name="Bates P.A."/>
            <person name="Gatherer D."/>
        </authorList>
    </citation>
    <scope>NUCLEOTIDE SEQUENCE [LARGE SCALE GENOMIC DNA]</scope>
</reference>
<gene>
    <name evidence="2" type="ORF">LSCM1_07771</name>
</gene>
<feature type="compositionally biased region" description="Polar residues" evidence="1">
    <location>
        <begin position="1095"/>
        <end position="1108"/>
    </location>
</feature>
<feature type="region of interest" description="Disordered" evidence="1">
    <location>
        <begin position="1072"/>
        <end position="1129"/>
    </location>
</feature>
<dbReference type="GeneID" id="92517640"/>
<feature type="region of interest" description="Disordered" evidence="1">
    <location>
        <begin position="893"/>
        <end position="928"/>
    </location>
</feature>
<dbReference type="RefSeq" id="XP_067181333.1">
    <property type="nucleotide sequence ID" value="XM_067325128.1"/>
</dbReference>
<reference evidence="3" key="1">
    <citation type="journal article" date="2021" name="Microbiol. Resour. Announc.">
        <title>LGAAP: Leishmaniinae Genome Assembly and Annotation Pipeline.</title>
        <authorList>
            <person name="Almutairi H."/>
            <person name="Urbaniak M.D."/>
            <person name="Bates M.D."/>
            <person name="Jariyapan N."/>
            <person name="Kwakye-Nuako G."/>
            <person name="Thomaz-Soccol V."/>
            <person name="Al-Salem W.S."/>
            <person name="Dillon R.J."/>
            <person name="Bates P.A."/>
            <person name="Gatherer D."/>
        </authorList>
    </citation>
    <scope>NUCLEOTIDE SEQUENCE [LARGE SCALE GENOMIC DNA]</scope>
</reference>
<dbReference type="EMBL" id="JAFEUZ010000005">
    <property type="protein sequence ID" value="KAG5487099.1"/>
    <property type="molecule type" value="Genomic_DNA"/>
</dbReference>
<proteinExistence type="predicted"/>
<feature type="region of interest" description="Disordered" evidence="1">
    <location>
        <begin position="422"/>
        <end position="484"/>
    </location>
</feature>
<feature type="region of interest" description="Disordered" evidence="1">
    <location>
        <begin position="169"/>
        <end position="211"/>
    </location>
</feature>
<sequence>MEAWCGGVQRLTQDYFSALRKLLVAHLSLRAPSQEGGRNSCGGGAAEMVAITSKLRRKRTLNSDLDVQVADIEAMETALLQQLSAHRQQRRQGAVVAGDEREKKYRSRGASRGGASAVAAAVEDTALDAACSLEGSPFLGTQSPSTSAAAADIPEELLELFRTAQALRSASPGRTGPPPRASPSKEAAAGEGNPLEGATGPSPRAPVVLSGEEEEEAAVMALQCFRYFYSSNGAPASPVPATAPPVSDTPLPGQPAQPTHVHEKRAAAAAPPEQRGRHPPPSFSRPALTPPTKSSHARCSTDASSPMSLGTPAAWRKLIAKPGTADRAQKQPPQQQSSSSSLPGCAADHVAAESTASLPQQTQRAQGDYSFGFPTPCATFRTGGTPVDAHPAAEKVKLMGSSSDNHFAAHRNASRWCDRAGGAACPSPLASPTEESPSKKGAHNRDTANSKGTVKLPPLSPRASPASAAERAPSLSASPPLPSPTTTTALVVAAAGGTPHLDVQHAAPPALALGTATAVPTTPTAAPPRIRGDGANKERNRCGSGQRRRAPRPSPTPVVLPPTYSGAHGELLTTAQLEGLVASASHDGAMAQADMQRQYDAAATAAEELYRLQQAVARVLLENVQLEKDILTLKATSHAGATGDEGGDAGAADRGAAATLDAMEQIHSDGVYPYGSRATGISKIDSCTASMAPLSSWALSPTSTAHLLPEKRTRQIGLPPAPMPRPQATSALTAASLLLHATPAATEAVSAAQPRPRRHRSAPAERTKQNRRRSEGKARAGASASAAAVEAAGDGQQDPRVILQELRTAIASCEAKKMQTLAEIDALSSRVSRHDSLLQAVAEYWRRNAAVMKRQHFAVQSQPKQSTSSGNVARLFDGDNRWGPEHAIGAITSPYVRNTSGGAGDAATRTSSSHGAPSASSQKLSHSIAATATTTQSGHMNLDRSPSQLQQALAQMEAISPTPLSSSPSFDLHTTPSVASALSPPLPKGVLARRQIVPLRRRAQDGAPATNEPDGMRATLGGVTGAPIKAEHIPVRVRVGVHATPAMEEERGGRPHRKVMAHSREGLPAAAAATSSTLTDTNTTGTTLLGSPNSVSDTTGRPLSSSEAVTVGTPEALKQERRNRRHGHAVSAAAVTLFNDAHPGTPGHALASSPGFAHAHDRGAGEDDDSFQSSPLHPSGSTTANHSHHYPSGGMRREDEDVLGRGSWRPIHALQLENVDEIAEFIYSVFEQP</sequence>
<feature type="region of interest" description="Disordered" evidence="1">
    <location>
        <begin position="237"/>
        <end position="389"/>
    </location>
</feature>
<evidence type="ECO:0000313" key="2">
    <source>
        <dbReference type="EMBL" id="KAG5487099.1"/>
    </source>
</evidence>
<feature type="region of interest" description="Disordered" evidence="1">
    <location>
        <begin position="746"/>
        <end position="795"/>
    </location>
</feature>
<feature type="compositionally biased region" description="Basic and acidic residues" evidence="1">
    <location>
        <begin position="762"/>
        <end position="778"/>
    </location>
</feature>
<feature type="compositionally biased region" description="Low complexity" evidence="1">
    <location>
        <begin position="330"/>
        <end position="341"/>
    </location>
</feature>
<organism evidence="2 3">
    <name type="scientific">Leishmania martiniquensis</name>
    <dbReference type="NCBI Taxonomy" id="1580590"/>
    <lineage>
        <taxon>Eukaryota</taxon>
        <taxon>Discoba</taxon>
        <taxon>Euglenozoa</taxon>
        <taxon>Kinetoplastea</taxon>
        <taxon>Metakinetoplastina</taxon>
        <taxon>Trypanosomatida</taxon>
        <taxon>Trypanosomatidae</taxon>
        <taxon>Leishmaniinae</taxon>
        <taxon>Leishmania</taxon>
    </lineage>
</organism>
<accession>A0A836KTY5</accession>
<feature type="region of interest" description="Disordered" evidence="1">
    <location>
        <begin position="959"/>
        <end position="985"/>
    </location>
</feature>
<feature type="compositionally biased region" description="Low complexity" evidence="1">
    <location>
        <begin position="1072"/>
        <end position="1094"/>
    </location>
</feature>
<feature type="compositionally biased region" description="Low complexity" evidence="1">
    <location>
        <begin position="911"/>
        <end position="921"/>
    </location>
</feature>
<protein>
    <submittedName>
        <fullName evidence="2">Uncharacterized protein</fullName>
    </submittedName>
</protein>
<feature type="region of interest" description="Disordered" evidence="1">
    <location>
        <begin position="90"/>
        <end position="112"/>
    </location>
</feature>
<feature type="compositionally biased region" description="Low complexity" evidence="1">
    <location>
        <begin position="779"/>
        <end position="793"/>
    </location>
</feature>
<feature type="region of interest" description="Disordered" evidence="1">
    <location>
        <begin position="518"/>
        <end position="565"/>
    </location>
</feature>
<feature type="compositionally biased region" description="Polar residues" evidence="1">
    <location>
        <begin position="354"/>
        <end position="365"/>
    </location>
</feature>
<feature type="compositionally biased region" description="Polar residues" evidence="1">
    <location>
        <begin position="1171"/>
        <end position="1185"/>
    </location>
</feature>
<feature type="compositionally biased region" description="Low complexity" evidence="1">
    <location>
        <begin position="461"/>
        <end position="484"/>
    </location>
</feature>
<name>A0A836KTY5_9TRYP</name>
<feature type="region of interest" description="Disordered" evidence="1">
    <location>
        <begin position="1144"/>
        <end position="1200"/>
    </location>
</feature>
<feature type="compositionally biased region" description="Polar residues" evidence="1">
    <location>
        <begin position="291"/>
        <end position="308"/>
    </location>
</feature>
<comment type="caution">
    <text evidence="2">The sequence shown here is derived from an EMBL/GenBank/DDBJ whole genome shotgun (WGS) entry which is preliminary data.</text>
</comment>
<feature type="compositionally biased region" description="Low complexity" evidence="1">
    <location>
        <begin position="518"/>
        <end position="528"/>
    </location>
</feature>
<feature type="compositionally biased region" description="Basic and acidic residues" evidence="1">
    <location>
        <begin position="530"/>
        <end position="541"/>
    </location>
</feature>
<evidence type="ECO:0000313" key="3">
    <source>
        <dbReference type="Proteomes" id="UP000673552"/>
    </source>
</evidence>
<feature type="compositionally biased region" description="Polar residues" evidence="1">
    <location>
        <begin position="962"/>
        <end position="975"/>
    </location>
</feature>